<dbReference type="SMART" id="SM00283">
    <property type="entry name" value="MA"/>
    <property type="match status" value="1"/>
</dbReference>
<evidence type="ECO:0000259" key="4">
    <source>
        <dbReference type="PROSITE" id="PS50111"/>
    </source>
</evidence>
<dbReference type="SUPFAM" id="SSF46458">
    <property type="entry name" value="Globin-like"/>
    <property type="match status" value="1"/>
</dbReference>
<sequence>MLSLLGMARSKKESSTNDLQGMRTRLFVKEASLQKKMDMMECTEEDLKRVKDIRPLVEENINHLVEDFYVSILRVDHLKDIIKKYSTVERLKKTLKIYIVELFSGEIDQAFLEKRFRIAEAHFRIGLESTWYMGAFQNVQKSVVSLILDNIKDRKSYAPILAAVNKIFSLEQQIVLEAYDMKRLESQFEEGKTFLKNKMTAVSEELLALSEQTEVSVEALSSNIHDVSLTTSESNEQAIMANKHANEGQQKLDELLQKNNFMEMLSRKMIENIHQLGESSNQILNVIHLVQDIAEQTNIVALNSAIEAARVGEHGRGFAVLAEEVRKLSEQTKRSIDQIHKLISTANTYKQQVEESLQQVKDAVQASISTSTDTRESFQLIVQSIQQNGTTVSKVQEQMNKLIHVVNEIEQSTSSVALSAEHLNEAAIKA</sequence>
<dbReference type="InterPro" id="IPR004090">
    <property type="entry name" value="Chemotax_Me-accpt_rcpt"/>
</dbReference>
<reference evidence="5 6" key="1">
    <citation type="submission" date="2020-08" db="EMBL/GenBank/DDBJ databases">
        <title>A Genomic Blueprint of the Chicken Gut Microbiome.</title>
        <authorList>
            <person name="Gilroy R."/>
            <person name="Ravi A."/>
            <person name="Getino M."/>
            <person name="Pursley I."/>
            <person name="Horton D.L."/>
            <person name="Alikhan N.-F."/>
            <person name="Baker D."/>
            <person name="Gharbi K."/>
            <person name="Hall N."/>
            <person name="Watson M."/>
            <person name="Adriaenssens E.M."/>
            <person name="Foster-Nyarko E."/>
            <person name="Jarju S."/>
            <person name="Secka A."/>
            <person name="Antonio M."/>
            <person name="Oren A."/>
            <person name="Chaudhuri R."/>
            <person name="La Ragione R.M."/>
            <person name="Hildebrand F."/>
            <person name="Pallen M.J."/>
        </authorList>
    </citation>
    <scope>NUCLEOTIDE SEQUENCE [LARGE SCALE GENOMIC DNA]</scope>
    <source>
        <strain evidence="5 6">Sa1BUA2</strain>
    </source>
</reference>
<dbReference type="PRINTS" id="PR00260">
    <property type="entry name" value="CHEMTRNSDUCR"/>
</dbReference>
<keyword evidence="6" id="KW-1185">Reference proteome</keyword>
<evidence type="ECO:0000313" key="6">
    <source>
        <dbReference type="Proteomes" id="UP000648182"/>
    </source>
</evidence>
<dbReference type="InterPro" id="IPR012292">
    <property type="entry name" value="Globin/Proto"/>
</dbReference>
<dbReference type="Pfam" id="PF11563">
    <property type="entry name" value="Protoglobin"/>
    <property type="match status" value="1"/>
</dbReference>
<dbReference type="Proteomes" id="UP000648182">
    <property type="component" value="Unassembled WGS sequence"/>
</dbReference>
<evidence type="ECO:0000256" key="2">
    <source>
        <dbReference type="ARBA" id="ARBA00029447"/>
    </source>
</evidence>
<organism evidence="5 6">
    <name type="scientific">Bacillus norwichensis</name>
    <dbReference type="NCBI Taxonomy" id="2762217"/>
    <lineage>
        <taxon>Bacteria</taxon>
        <taxon>Bacillati</taxon>
        <taxon>Bacillota</taxon>
        <taxon>Bacilli</taxon>
        <taxon>Bacillales</taxon>
        <taxon>Bacillaceae</taxon>
        <taxon>Bacillus</taxon>
    </lineage>
</organism>
<comment type="caution">
    <text evidence="5">The sequence shown here is derived from an EMBL/GenBank/DDBJ whole genome shotgun (WGS) entry which is preliminary data.</text>
</comment>
<dbReference type="PANTHER" id="PTHR32089">
    <property type="entry name" value="METHYL-ACCEPTING CHEMOTAXIS PROTEIN MCPB"/>
    <property type="match status" value="1"/>
</dbReference>
<dbReference type="InterPro" id="IPR039379">
    <property type="entry name" value="Protoglobin_sensor_dom"/>
</dbReference>
<protein>
    <submittedName>
        <fullName evidence="5">Globin-coupled sensor protein</fullName>
    </submittedName>
</protein>
<evidence type="ECO:0000313" key="5">
    <source>
        <dbReference type="EMBL" id="MBD8004664.1"/>
    </source>
</evidence>
<dbReference type="RefSeq" id="WP_191810989.1">
    <property type="nucleotide sequence ID" value="NZ_JACSPV010000007.1"/>
</dbReference>
<name>A0ABR8VIS5_9BACI</name>
<dbReference type="InterPro" id="IPR004089">
    <property type="entry name" value="MCPsignal_dom"/>
</dbReference>
<dbReference type="PROSITE" id="PS50111">
    <property type="entry name" value="CHEMOTAXIS_TRANSDUC_2"/>
    <property type="match status" value="1"/>
</dbReference>
<dbReference type="CDD" id="cd01068">
    <property type="entry name" value="globin_sensor"/>
    <property type="match status" value="1"/>
</dbReference>
<dbReference type="Gene3D" id="1.10.287.950">
    <property type="entry name" value="Methyl-accepting chemotaxis protein"/>
    <property type="match status" value="1"/>
</dbReference>
<feature type="domain" description="Methyl-accepting transducer" evidence="4">
    <location>
        <begin position="203"/>
        <end position="417"/>
    </location>
</feature>
<dbReference type="EMBL" id="JACSPV010000007">
    <property type="protein sequence ID" value="MBD8004664.1"/>
    <property type="molecule type" value="Genomic_DNA"/>
</dbReference>
<dbReference type="Gene3D" id="1.10.490.10">
    <property type="entry name" value="Globins"/>
    <property type="match status" value="1"/>
</dbReference>
<proteinExistence type="inferred from homology"/>
<evidence type="ECO:0000256" key="3">
    <source>
        <dbReference type="PROSITE-ProRule" id="PRU00284"/>
    </source>
</evidence>
<dbReference type="Pfam" id="PF00015">
    <property type="entry name" value="MCPsignal"/>
    <property type="match status" value="1"/>
</dbReference>
<accession>A0ABR8VIS5</accession>
<dbReference type="SUPFAM" id="SSF58104">
    <property type="entry name" value="Methyl-accepting chemotaxis protein (MCP) signaling domain"/>
    <property type="match status" value="1"/>
</dbReference>
<evidence type="ECO:0000256" key="1">
    <source>
        <dbReference type="ARBA" id="ARBA00023224"/>
    </source>
</evidence>
<dbReference type="PANTHER" id="PTHR32089:SF118">
    <property type="entry name" value="HEME-BASED AEROTACTIC TRANSDUCER HEMAT"/>
    <property type="match status" value="1"/>
</dbReference>
<keyword evidence="1 3" id="KW-0807">Transducer</keyword>
<dbReference type="InterPro" id="IPR044398">
    <property type="entry name" value="Globin-sensor_dom"/>
</dbReference>
<dbReference type="InterPro" id="IPR009050">
    <property type="entry name" value="Globin-like_sf"/>
</dbReference>
<gene>
    <name evidence="5" type="ORF">H9631_06180</name>
</gene>
<comment type="similarity">
    <text evidence="2">Belongs to the methyl-accepting chemotaxis (MCP) protein family.</text>
</comment>